<protein>
    <submittedName>
        <fullName evidence="3">Uncharacterized protein</fullName>
    </submittedName>
</protein>
<comment type="caution">
    <text evidence="3">The sequence shown here is derived from an EMBL/GenBank/DDBJ whole genome shotgun (WGS) entry which is preliminary data.</text>
</comment>
<keyword evidence="1" id="KW-0175">Coiled coil</keyword>
<dbReference type="EMBL" id="BKCJ010396472">
    <property type="protein sequence ID" value="GFA27453.1"/>
    <property type="molecule type" value="Genomic_DNA"/>
</dbReference>
<evidence type="ECO:0000313" key="3">
    <source>
        <dbReference type="EMBL" id="GFA27453.1"/>
    </source>
</evidence>
<name>A0A699JCH7_TANCI</name>
<gene>
    <name evidence="3" type="ORF">Tci_599425</name>
</gene>
<accession>A0A699JCH7</accession>
<evidence type="ECO:0000256" key="1">
    <source>
        <dbReference type="SAM" id="Coils"/>
    </source>
</evidence>
<proteinExistence type="predicted"/>
<reference evidence="3" key="1">
    <citation type="journal article" date="2019" name="Sci. Rep.">
        <title>Draft genome of Tanacetum cinerariifolium, the natural source of mosquito coil.</title>
        <authorList>
            <person name="Yamashiro T."/>
            <person name="Shiraishi A."/>
            <person name="Satake H."/>
            <person name="Nakayama K."/>
        </authorList>
    </citation>
    <scope>NUCLEOTIDE SEQUENCE</scope>
</reference>
<feature type="compositionally biased region" description="Low complexity" evidence="2">
    <location>
        <begin position="26"/>
        <end position="55"/>
    </location>
</feature>
<feature type="coiled-coil region" evidence="1">
    <location>
        <begin position="299"/>
        <end position="359"/>
    </location>
</feature>
<feature type="region of interest" description="Disordered" evidence="2">
    <location>
        <begin position="1"/>
        <end position="62"/>
    </location>
</feature>
<organism evidence="3">
    <name type="scientific">Tanacetum cinerariifolium</name>
    <name type="common">Dalmatian daisy</name>
    <name type="synonym">Chrysanthemum cinerariifolium</name>
    <dbReference type="NCBI Taxonomy" id="118510"/>
    <lineage>
        <taxon>Eukaryota</taxon>
        <taxon>Viridiplantae</taxon>
        <taxon>Streptophyta</taxon>
        <taxon>Embryophyta</taxon>
        <taxon>Tracheophyta</taxon>
        <taxon>Spermatophyta</taxon>
        <taxon>Magnoliopsida</taxon>
        <taxon>eudicotyledons</taxon>
        <taxon>Gunneridae</taxon>
        <taxon>Pentapetalae</taxon>
        <taxon>asterids</taxon>
        <taxon>campanulids</taxon>
        <taxon>Asterales</taxon>
        <taxon>Asteraceae</taxon>
        <taxon>Asteroideae</taxon>
        <taxon>Anthemideae</taxon>
        <taxon>Anthemidinae</taxon>
        <taxon>Tanacetum</taxon>
    </lineage>
</organism>
<sequence length="500" mass="56079">MLVPQGEGSCTLMEPHHTPSSKAQQPSHTTHSSPTIPSVSTVSIPPVTSSDTPPIRQYTRRTRIAQSSVLPLVADEPASPFRDVSQGEARPTDSGFIAYQDRATIAKSSTLPYDSAPRVTSPDAVEGSMQQTIHELTALCTSLQSQHSEMVVKFEAQELEINRLKARVKLLKDREGVSAERSGDDAPIKGRNLDEREAAAKRISDDSEEIATVLTSMDATTVLASGVAEVPTGSGSIPTASLLVDEVPTGSDVVPTAGLIFTTATVVTPYTRRKGKEVMVESETPKKQKVQEKIDAQVTRELEEQLEREDQRMSEQIARDAEVARIHVEEELQSMIDGLDRSNETVAKYLQEYQQFASELPLERRIKLISDLVREDMNQLWALVKESLINRQPTSDKEIELWVELKRLYEPDDEYQLWTHTQKFMHAPVEWKLYNMCGVHQVTSKDKEIFMLVEKDYPLWKGLALVMICYKLQVENYSQMANDLILKIYKIANSPRQQGD</sequence>
<evidence type="ECO:0000256" key="2">
    <source>
        <dbReference type="SAM" id="MobiDB-lite"/>
    </source>
</evidence>
<dbReference type="AlphaFoldDB" id="A0A699JCH7"/>